<keyword evidence="2" id="KW-1003">Cell membrane</keyword>
<keyword evidence="4 6" id="KW-1133">Transmembrane helix</keyword>
<reference evidence="7" key="1">
    <citation type="submission" date="2022-03" db="EMBL/GenBank/DDBJ databases">
        <title>De novo assembled genomes of Belliella spp. (Cyclobacteriaceae) strains.</title>
        <authorList>
            <person name="Szabo A."/>
            <person name="Korponai K."/>
            <person name="Felfoldi T."/>
        </authorList>
    </citation>
    <scope>NUCLEOTIDE SEQUENCE</scope>
    <source>
        <strain evidence="7">DSM 111903</strain>
    </source>
</reference>
<dbReference type="Proteomes" id="UP001165430">
    <property type="component" value="Unassembled WGS sequence"/>
</dbReference>
<feature type="transmembrane region" description="Helical" evidence="6">
    <location>
        <begin position="153"/>
        <end position="175"/>
    </location>
</feature>
<feature type="transmembrane region" description="Helical" evidence="6">
    <location>
        <begin position="214"/>
        <end position="236"/>
    </location>
</feature>
<dbReference type="EMBL" id="JAKZGO010000012">
    <property type="protein sequence ID" value="MCH7414628.1"/>
    <property type="molecule type" value="Genomic_DNA"/>
</dbReference>
<evidence type="ECO:0000256" key="3">
    <source>
        <dbReference type="ARBA" id="ARBA00022692"/>
    </source>
</evidence>
<feature type="transmembrane region" description="Helical" evidence="6">
    <location>
        <begin position="181"/>
        <end position="202"/>
    </location>
</feature>
<dbReference type="RefSeq" id="WP_241413220.1">
    <property type="nucleotide sequence ID" value="NZ_JAKZGO010000012.1"/>
</dbReference>
<accession>A0ABS9VE11</accession>
<keyword evidence="8" id="KW-1185">Reference proteome</keyword>
<feature type="transmembrane region" description="Helical" evidence="6">
    <location>
        <begin position="242"/>
        <end position="269"/>
    </location>
</feature>
<proteinExistence type="predicted"/>
<feature type="transmembrane region" description="Helical" evidence="6">
    <location>
        <begin position="87"/>
        <end position="107"/>
    </location>
</feature>
<dbReference type="PANTHER" id="PTHR30250">
    <property type="entry name" value="PST FAMILY PREDICTED COLANIC ACID TRANSPORTER"/>
    <property type="match status" value="1"/>
</dbReference>
<dbReference type="PANTHER" id="PTHR30250:SF11">
    <property type="entry name" value="O-ANTIGEN TRANSPORTER-RELATED"/>
    <property type="match status" value="1"/>
</dbReference>
<evidence type="ECO:0000256" key="5">
    <source>
        <dbReference type="ARBA" id="ARBA00023136"/>
    </source>
</evidence>
<evidence type="ECO:0000256" key="6">
    <source>
        <dbReference type="SAM" id="Phobius"/>
    </source>
</evidence>
<sequence length="423" mass="48257">MKLNINKLRNSKVVKHSLGYTALNFIEKLLPFLILPILTRVLSKEEVGLFVLYQTLVEVLMPIVTLSIDNSILINYYKLTSKEFSKYFSNSFLLVLILFFLVWFVIFCFSKPLGNIIGFPPNWLIIICFLILFRYFTNLRQSLWRIEYKIKSYGLFTISLSIIGNVSGLILVLLFNYGWEGILIGHLFSYSIFGIYSIKTFIKSQILKVTESFVYVKSILTISFPIALHRLGIWLGSAANKIIISSIIGVIATGSYGVGVTLATIITVLEDAISKAIVPHIYEKLKDPNSENNRNIVKMSYGIYAILIIVSLTVYLGGYFGVELIFGQDYSDVKLFLFPLILAAMFKGFYKLHVNYIFFTSRTIEVTKITFMTGLLNIFLSYILVVNFGIIGACYSLLVINFIQYILSFYIGNKLIPMPWLKF</sequence>
<feature type="transmembrane region" description="Helical" evidence="6">
    <location>
        <begin position="47"/>
        <end position="66"/>
    </location>
</feature>
<feature type="transmembrane region" description="Helical" evidence="6">
    <location>
        <begin position="301"/>
        <end position="321"/>
    </location>
</feature>
<evidence type="ECO:0000256" key="2">
    <source>
        <dbReference type="ARBA" id="ARBA00022475"/>
    </source>
</evidence>
<name>A0ABS9VE11_9BACT</name>
<dbReference type="Pfam" id="PF01943">
    <property type="entry name" value="Polysacc_synt"/>
    <property type="match status" value="1"/>
</dbReference>
<keyword evidence="5 6" id="KW-0472">Membrane</keyword>
<feature type="transmembrane region" description="Helical" evidence="6">
    <location>
        <begin position="21"/>
        <end position="41"/>
    </location>
</feature>
<feature type="transmembrane region" description="Helical" evidence="6">
    <location>
        <begin position="113"/>
        <end position="133"/>
    </location>
</feature>
<feature type="transmembrane region" description="Helical" evidence="6">
    <location>
        <begin position="333"/>
        <end position="354"/>
    </location>
</feature>
<comment type="subcellular location">
    <subcellularLocation>
        <location evidence="1">Cell membrane</location>
        <topology evidence="1">Multi-pass membrane protein</topology>
    </subcellularLocation>
</comment>
<dbReference type="InterPro" id="IPR002797">
    <property type="entry name" value="Polysacc_synth"/>
</dbReference>
<keyword evidence="3 6" id="KW-0812">Transmembrane</keyword>
<evidence type="ECO:0000256" key="4">
    <source>
        <dbReference type="ARBA" id="ARBA00022989"/>
    </source>
</evidence>
<gene>
    <name evidence="7" type="ORF">MM213_14100</name>
</gene>
<organism evidence="7 8">
    <name type="scientific">Belliella alkalica</name>
    <dbReference type="NCBI Taxonomy" id="1730871"/>
    <lineage>
        <taxon>Bacteria</taxon>
        <taxon>Pseudomonadati</taxon>
        <taxon>Bacteroidota</taxon>
        <taxon>Cytophagia</taxon>
        <taxon>Cytophagales</taxon>
        <taxon>Cyclobacteriaceae</taxon>
        <taxon>Belliella</taxon>
    </lineage>
</organism>
<dbReference type="InterPro" id="IPR050833">
    <property type="entry name" value="Poly_Biosynth_Transport"/>
</dbReference>
<evidence type="ECO:0000313" key="8">
    <source>
        <dbReference type="Proteomes" id="UP001165430"/>
    </source>
</evidence>
<evidence type="ECO:0000256" key="1">
    <source>
        <dbReference type="ARBA" id="ARBA00004651"/>
    </source>
</evidence>
<evidence type="ECO:0000313" key="7">
    <source>
        <dbReference type="EMBL" id="MCH7414628.1"/>
    </source>
</evidence>
<protein>
    <submittedName>
        <fullName evidence="7">Oligosaccharide flippase family protein</fullName>
    </submittedName>
</protein>
<comment type="caution">
    <text evidence="7">The sequence shown here is derived from an EMBL/GenBank/DDBJ whole genome shotgun (WGS) entry which is preliminary data.</text>
</comment>